<organism evidence="2 4">
    <name type="scientific">Medicago truncatula</name>
    <name type="common">Barrel medic</name>
    <name type="synonym">Medicago tribuloides</name>
    <dbReference type="NCBI Taxonomy" id="3880"/>
    <lineage>
        <taxon>Eukaryota</taxon>
        <taxon>Viridiplantae</taxon>
        <taxon>Streptophyta</taxon>
        <taxon>Embryophyta</taxon>
        <taxon>Tracheophyta</taxon>
        <taxon>Spermatophyta</taxon>
        <taxon>Magnoliopsida</taxon>
        <taxon>eudicotyledons</taxon>
        <taxon>Gunneridae</taxon>
        <taxon>Pentapetalae</taxon>
        <taxon>rosids</taxon>
        <taxon>fabids</taxon>
        <taxon>Fabales</taxon>
        <taxon>Fabaceae</taxon>
        <taxon>Papilionoideae</taxon>
        <taxon>50 kb inversion clade</taxon>
        <taxon>NPAAA clade</taxon>
        <taxon>Hologalegina</taxon>
        <taxon>IRL clade</taxon>
        <taxon>Trifolieae</taxon>
        <taxon>Medicago</taxon>
    </lineage>
</organism>
<dbReference type="InterPro" id="IPR054722">
    <property type="entry name" value="PolX-like_BBD"/>
</dbReference>
<evidence type="ECO:0000313" key="2">
    <source>
        <dbReference type="EMBL" id="KEH21725.1"/>
    </source>
</evidence>
<sequence>MIQQMVIAALSRMGIHGKSPNVSRPWFLDSGASNHMTGSSEYLHNLHSYDGNQKIQIADGNTLSITTLGDINSGFRDVLVSPGLASNLLFKTSKNEPMKGRTIVRVRRRVRACQSLFLRTTTPIRDARPDKRCARPC</sequence>
<accession>A0A072U7A2</accession>
<proteinExistence type="predicted"/>
<name>A0A072U7A2_MEDTR</name>
<reference evidence="3" key="3">
    <citation type="submission" date="2015-04" db="UniProtKB">
        <authorList>
            <consortium name="EnsemblPlants"/>
        </authorList>
    </citation>
    <scope>IDENTIFICATION</scope>
    <source>
        <strain evidence="3">cv. Jemalong A17</strain>
    </source>
</reference>
<evidence type="ECO:0000259" key="1">
    <source>
        <dbReference type="Pfam" id="PF22936"/>
    </source>
</evidence>
<gene>
    <name evidence="2" type="ordered locus">MTR_7g015680</name>
</gene>
<evidence type="ECO:0000313" key="3">
    <source>
        <dbReference type="EnsemblPlants" id="KEH21725"/>
    </source>
</evidence>
<reference evidence="2 4" key="2">
    <citation type="journal article" date="2014" name="BMC Genomics">
        <title>An improved genome release (version Mt4.0) for the model legume Medicago truncatula.</title>
        <authorList>
            <person name="Tang H."/>
            <person name="Krishnakumar V."/>
            <person name="Bidwell S."/>
            <person name="Rosen B."/>
            <person name="Chan A."/>
            <person name="Zhou S."/>
            <person name="Gentzbittel L."/>
            <person name="Childs K.L."/>
            <person name="Yandell M."/>
            <person name="Gundlach H."/>
            <person name="Mayer K.F."/>
            <person name="Schwartz D.C."/>
            <person name="Town C.D."/>
        </authorList>
    </citation>
    <scope>GENOME REANNOTATION</scope>
    <source>
        <strain evidence="2">A17</strain>
        <strain evidence="3 4">cv. Jemalong A17</strain>
    </source>
</reference>
<dbReference type="Proteomes" id="UP000002051">
    <property type="component" value="Unassembled WGS sequence"/>
</dbReference>
<dbReference type="EMBL" id="CM001223">
    <property type="protein sequence ID" value="KEH21725.1"/>
    <property type="molecule type" value="Genomic_DNA"/>
</dbReference>
<dbReference type="EnsemblPlants" id="KEH21725">
    <property type="protein sequence ID" value="KEH21725"/>
    <property type="gene ID" value="MTR_7g015680"/>
</dbReference>
<reference evidence="2 4" key="1">
    <citation type="journal article" date="2011" name="Nature">
        <title>The Medicago genome provides insight into the evolution of rhizobial symbioses.</title>
        <authorList>
            <person name="Young N.D."/>
            <person name="Debelle F."/>
            <person name="Oldroyd G.E."/>
            <person name="Geurts R."/>
            <person name="Cannon S.B."/>
            <person name="Udvardi M.K."/>
            <person name="Benedito V.A."/>
            <person name="Mayer K.F."/>
            <person name="Gouzy J."/>
            <person name="Schoof H."/>
            <person name="Van de Peer Y."/>
            <person name="Proost S."/>
            <person name="Cook D.R."/>
            <person name="Meyers B.C."/>
            <person name="Spannagl M."/>
            <person name="Cheung F."/>
            <person name="De Mita S."/>
            <person name="Krishnakumar V."/>
            <person name="Gundlach H."/>
            <person name="Zhou S."/>
            <person name="Mudge J."/>
            <person name="Bharti A.K."/>
            <person name="Murray J.D."/>
            <person name="Naoumkina M.A."/>
            <person name="Rosen B."/>
            <person name="Silverstein K.A."/>
            <person name="Tang H."/>
            <person name="Rombauts S."/>
            <person name="Zhao P.X."/>
            <person name="Zhou P."/>
            <person name="Barbe V."/>
            <person name="Bardou P."/>
            <person name="Bechner M."/>
            <person name="Bellec A."/>
            <person name="Berger A."/>
            <person name="Berges H."/>
            <person name="Bidwell S."/>
            <person name="Bisseling T."/>
            <person name="Choisne N."/>
            <person name="Couloux A."/>
            <person name="Denny R."/>
            <person name="Deshpande S."/>
            <person name="Dai X."/>
            <person name="Doyle J.J."/>
            <person name="Dudez A.M."/>
            <person name="Farmer A.D."/>
            <person name="Fouteau S."/>
            <person name="Franken C."/>
            <person name="Gibelin C."/>
            <person name="Gish J."/>
            <person name="Goldstein S."/>
            <person name="Gonzalez A.J."/>
            <person name="Green P.J."/>
            <person name="Hallab A."/>
            <person name="Hartog M."/>
            <person name="Hua A."/>
            <person name="Humphray S.J."/>
            <person name="Jeong D.H."/>
            <person name="Jing Y."/>
            <person name="Jocker A."/>
            <person name="Kenton S.M."/>
            <person name="Kim D.J."/>
            <person name="Klee K."/>
            <person name="Lai H."/>
            <person name="Lang C."/>
            <person name="Lin S."/>
            <person name="Macmil S.L."/>
            <person name="Magdelenat G."/>
            <person name="Matthews L."/>
            <person name="McCorrison J."/>
            <person name="Monaghan E.L."/>
            <person name="Mun J.H."/>
            <person name="Najar F.Z."/>
            <person name="Nicholson C."/>
            <person name="Noirot C."/>
            <person name="O'Bleness M."/>
            <person name="Paule C.R."/>
            <person name="Poulain J."/>
            <person name="Prion F."/>
            <person name="Qin B."/>
            <person name="Qu C."/>
            <person name="Retzel E.F."/>
            <person name="Riddle C."/>
            <person name="Sallet E."/>
            <person name="Samain S."/>
            <person name="Samson N."/>
            <person name="Sanders I."/>
            <person name="Saurat O."/>
            <person name="Scarpelli C."/>
            <person name="Schiex T."/>
            <person name="Segurens B."/>
            <person name="Severin A.J."/>
            <person name="Sherrier D.J."/>
            <person name="Shi R."/>
            <person name="Sims S."/>
            <person name="Singer S.R."/>
            <person name="Sinharoy S."/>
            <person name="Sterck L."/>
            <person name="Viollet A."/>
            <person name="Wang B.B."/>
            <person name="Wang K."/>
            <person name="Wang M."/>
            <person name="Wang X."/>
            <person name="Warfsmann J."/>
            <person name="Weissenbach J."/>
            <person name="White D.D."/>
            <person name="White J.D."/>
            <person name="Wiley G.B."/>
            <person name="Wincker P."/>
            <person name="Xing Y."/>
            <person name="Yang L."/>
            <person name="Yao Z."/>
            <person name="Ying F."/>
            <person name="Zhai J."/>
            <person name="Zhou L."/>
            <person name="Zuber A."/>
            <person name="Denarie J."/>
            <person name="Dixon R.A."/>
            <person name="May G.D."/>
            <person name="Schwartz D.C."/>
            <person name="Rogers J."/>
            <person name="Quetier F."/>
            <person name="Town C.D."/>
            <person name="Roe B.A."/>
        </authorList>
    </citation>
    <scope>NUCLEOTIDE SEQUENCE [LARGE SCALE GENOMIC DNA]</scope>
    <source>
        <strain evidence="2">A17</strain>
        <strain evidence="3 4">cv. Jemalong A17</strain>
    </source>
</reference>
<feature type="domain" description="Retrovirus-related Pol polyprotein from transposon TNT 1-94-like beta-barrel" evidence="1">
    <location>
        <begin position="26"/>
        <end position="88"/>
    </location>
</feature>
<dbReference type="HOGENOM" id="CLU_1868177_0_0_1"/>
<keyword evidence="4" id="KW-1185">Reference proteome</keyword>
<dbReference type="AlphaFoldDB" id="A0A072U7A2"/>
<dbReference type="Pfam" id="PF22936">
    <property type="entry name" value="Pol_BBD"/>
    <property type="match status" value="1"/>
</dbReference>
<protein>
    <recommendedName>
        <fullName evidence="1">Retrovirus-related Pol polyprotein from transposon TNT 1-94-like beta-barrel domain-containing protein</fullName>
    </recommendedName>
</protein>
<evidence type="ECO:0000313" key="4">
    <source>
        <dbReference type="Proteomes" id="UP000002051"/>
    </source>
</evidence>